<dbReference type="Pfam" id="PF03432">
    <property type="entry name" value="Relaxase"/>
    <property type="match status" value="1"/>
</dbReference>
<dbReference type="EMBL" id="JBHUPD010000001">
    <property type="protein sequence ID" value="MFD2871910.1"/>
    <property type="molecule type" value="Genomic_DNA"/>
</dbReference>
<dbReference type="InterPro" id="IPR005094">
    <property type="entry name" value="Endonuclease_MobA/VirD2"/>
</dbReference>
<sequence>MVAVIHHSNRIDKMLNYNEHKVGEGIAKCLEAAHYPKDLAGLNFYQKMAGLDKLRSLSTRKINSVHISLNFDPSEKLSAEKLKAIAADYMEKIGFKDQPYLLYEHYDSGHPHVHIVTTNIRADGSAIELHNIGSVQSEIARKAIEIAFGLVKAQDSERQEKQRVKPVNVQQALYGKTETKRAISGVLNYVLSAYKFASLPELNAVLKCYNIVADRGDKESRMYRNNGLVYSMLDKQGNKVGVPIKASDFHIQPTLKFLSKKYAANEAARLSKKTHIKNTVDLALLKSISIDKLIESLKKDGIDAILRKSLDGIIYGITYVDHKEKVVFNGSDLGKNYSAKAIQERCALPLLKQPNLLELKLDLATILLDTQEPSEALPFELKQQKKKKRKRLQQ</sequence>
<feature type="domain" description="MobA/VirD2-like nuclease" evidence="1">
    <location>
        <begin position="51"/>
        <end position="150"/>
    </location>
</feature>
<keyword evidence="3" id="KW-1185">Reference proteome</keyword>
<organism evidence="2 3">
    <name type="scientific">Mucilaginibacter ximonensis</name>
    <dbReference type="NCBI Taxonomy" id="538021"/>
    <lineage>
        <taxon>Bacteria</taxon>
        <taxon>Pseudomonadati</taxon>
        <taxon>Bacteroidota</taxon>
        <taxon>Sphingobacteriia</taxon>
        <taxon>Sphingobacteriales</taxon>
        <taxon>Sphingobacteriaceae</taxon>
        <taxon>Mucilaginibacter</taxon>
    </lineage>
</organism>
<protein>
    <submittedName>
        <fullName evidence="2">Relaxase/mobilization nuclease domain-containing protein</fullName>
    </submittedName>
</protein>
<dbReference type="Proteomes" id="UP001597557">
    <property type="component" value="Unassembled WGS sequence"/>
</dbReference>
<proteinExistence type="predicted"/>
<evidence type="ECO:0000313" key="3">
    <source>
        <dbReference type="Proteomes" id="UP001597557"/>
    </source>
</evidence>
<evidence type="ECO:0000259" key="1">
    <source>
        <dbReference type="Pfam" id="PF03432"/>
    </source>
</evidence>
<evidence type="ECO:0000313" key="2">
    <source>
        <dbReference type="EMBL" id="MFD2871910.1"/>
    </source>
</evidence>
<gene>
    <name evidence="2" type="ORF">ACFS5N_05490</name>
</gene>
<dbReference type="RefSeq" id="WP_377183051.1">
    <property type="nucleotide sequence ID" value="NZ_JBHUPD010000001.1"/>
</dbReference>
<accession>A0ABW5YA99</accession>
<comment type="caution">
    <text evidence="2">The sequence shown here is derived from an EMBL/GenBank/DDBJ whole genome shotgun (WGS) entry which is preliminary data.</text>
</comment>
<reference evidence="3" key="1">
    <citation type="journal article" date="2019" name="Int. J. Syst. Evol. Microbiol.">
        <title>The Global Catalogue of Microorganisms (GCM) 10K type strain sequencing project: providing services to taxonomists for standard genome sequencing and annotation.</title>
        <authorList>
            <consortium name="The Broad Institute Genomics Platform"/>
            <consortium name="The Broad Institute Genome Sequencing Center for Infectious Disease"/>
            <person name="Wu L."/>
            <person name="Ma J."/>
        </authorList>
    </citation>
    <scope>NUCLEOTIDE SEQUENCE [LARGE SCALE GENOMIC DNA]</scope>
    <source>
        <strain evidence="3">KCTC 22437</strain>
    </source>
</reference>
<name>A0ABW5YA99_9SPHI</name>